<dbReference type="RefSeq" id="WP_309721022.1">
    <property type="nucleotide sequence ID" value="NZ_JARWAM010000007.1"/>
</dbReference>
<evidence type="ECO:0000259" key="6">
    <source>
        <dbReference type="Pfam" id="PF01699"/>
    </source>
</evidence>
<dbReference type="Gene3D" id="1.20.1420.30">
    <property type="entry name" value="NCX, central ion-binding region"/>
    <property type="match status" value="2"/>
</dbReference>
<protein>
    <submittedName>
        <fullName evidence="7">Calcium/sodium antiporter</fullName>
    </submittedName>
</protein>
<feature type="transmembrane region" description="Helical" evidence="5">
    <location>
        <begin position="39"/>
        <end position="64"/>
    </location>
</feature>
<sequence>MMTWLPVAAIVVGLVILVWSAERFVDGAVATSRHLGLSPLLIGMLVIGFGTSAPELMVSALASLEGSPGLALGNAYGSNITNIGLILGLVALVSPLAVHSQVLRQELPVLGAVTLLAAWQLRDGVISATEAAVLLVVLALFIGFSIWRSRQRGGREDALASDTADSLEQQSMSLSRGVLWTLLGLALLIVSSRILVWGAVEIAAAFGVSDLIIGLTVVAVGTSLPELAASISALRRREHDLVLGNVVGSNLFNTLAVVGLAGVITPIEAGPEVLARDWLAMAVMTGLLALFALGWRGRPGRINRYEGAALLALFVAYTGYLVGSVLAP</sequence>
<comment type="caution">
    <text evidence="7">The sequence shown here is derived from an EMBL/GenBank/DDBJ whole genome shotgun (WGS) entry which is preliminary data.</text>
</comment>
<evidence type="ECO:0000256" key="4">
    <source>
        <dbReference type="ARBA" id="ARBA00023136"/>
    </source>
</evidence>
<keyword evidence="8" id="KW-1185">Reference proteome</keyword>
<evidence type="ECO:0000256" key="5">
    <source>
        <dbReference type="SAM" id="Phobius"/>
    </source>
</evidence>
<dbReference type="PANTHER" id="PTHR10846:SF8">
    <property type="entry name" value="INNER MEMBRANE PROTEIN YRBG"/>
    <property type="match status" value="1"/>
</dbReference>
<feature type="domain" description="Sodium/calcium exchanger membrane region" evidence="6">
    <location>
        <begin position="7"/>
        <end position="147"/>
    </location>
</feature>
<feature type="transmembrane region" description="Helical" evidence="5">
    <location>
        <begin position="307"/>
        <end position="327"/>
    </location>
</feature>
<gene>
    <name evidence="7" type="ORF">QC821_11010</name>
</gene>
<proteinExistence type="predicted"/>
<evidence type="ECO:0000313" key="7">
    <source>
        <dbReference type="EMBL" id="MDR5905805.1"/>
    </source>
</evidence>
<keyword evidence="3 5" id="KW-1133">Transmembrane helix</keyword>
<name>A0ABU1HGU4_9GAMM</name>
<keyword evidence="4 5" id="KW-0472">Membrane</keyword>
<dbReference type="EMBL" id="JARWAM010000007">
    <property type="protein sequence ID" value="MDR5905805.1"/>
    <property type="molecule type" value="Genomic_DNA"/>
</dbReference>
<feature type="transmembrane region" description="Helical" evidence="5">
    <location>
        <begin position="177"/>
        <end position="196"/>
    </location>
</feature>
<feature type="transmembrane region" description="Helical" evidence="5">
    <location>
        <begin position="278"/>
        <end position="295"/>
    </location>
</feature>
<feature type="transmembrane region" description="Helical" evidence="5">
    <location>
        <begin position="76"/>
        <end position="98"/>
    </location>
</feature>
<reference evidence="7 8" key="1">
    <citation type="submission" date="2023-04" db="EMBL/GenBank/DDBJ databases">
        <title>A long-awaited taxogenomic arrangement of the family Halomonadaceae.</title>
        <authorList>
            <person name="De La Haba R."/>
            <person name="Chuvochina M."/>
            <person name="Wittouck S."/>
            <person name="Arahal D.R."/>
            <person name="Sanchez-Porro C."/>
            <person name="Hugenholtz P."/>
            <person name="Ventosa A."/>
        </authorList>
    </citation>
    <scope>NUCLEOTIDE SEQUENCE [LARGE SCALE GENOMIC DNA]</scope>
    <source>
        <strain evidence="7 8">DSM 26770</strain>
    </source>
</reference>
<feature type="domain" description="Sodium/calcium exchanger membrane region" evidence="6">
    <location>
        <begin position="178"/>
        <end position="321"/>
    </location>
</feature>
<feature type="transmembrane region" description="Helical" evidence="5">
    <location>
        <begin position="242"/>
        <end position="266"/>
    </location>
</feature>
<dbReference type="Proteomes" id="UP001251374">
    <property type="component" value="Unassembled WGS sequence"/>
</dbReference>
<dbReference type="InterPro" id="IPR044880">
    <property type="entry name" value="NCX_ion-bd_dom_sf"/>
</dbReference>
<comment type="subcellular location">
    <subcellularLocation>
        <location evidence="1">Membrane</location>
        <topology evidence="1">Multi-pass membrane protein</topology>
    </subcellularLocation>
</comment>
<evidence type="ECO:0000256" key="1">
    <source>
        <dbReference type="ARBA" id="ARBA00004141"/>
    </source>
</evidence>
<keyword evidence="2 5" id="KW-0812">Transmembrane</keyword>
<dbReference type="InterPro" id="IPR004481">
    <property type="entry name" value="K/Na/Ca-exchanger"/>
</dbReference>
<dbReference type="NCBIfam" id="TIGR00367">
    <property type="entry name" value="calcium/sodium antiporter"/>
    <property type="match status" value="1"/>
</dbReference>
<feature type="transmembrane region" description="Helical" evidence="5">
    <location>
        <begin position="125"/>
        <end position="147"/>
    </location>
</feature>
<evidence type="ECO:0000313" key="8">
    <source>
        <dbReference type="Proteomes" id="UP001251374"/>
    </source>
</evidence>
<dbReference type="InterPro" id="IPR004837">
    <property type="entry name" value="NaCa_Exmemb"/>
</dbReference>
<evidence type="ECO:0000256" key="2">
    <source>
        <dbReference type="ARBA" id="ARBA00022692"/>
    </source>
</evidence>
<organism evidence="7 8">
    <name type="scientific">Franzmannia qiaohouensis</name>
    <dbReference type="NCBI Taxonomy" id="1329370"/>
    <lineage>
        <taxon>Bacteria</taxon>
        <taxon>Pseudomonadati</taxon>
        <taxon>Pseudomonadota</taxon>
        <taxon>Gammaproteobacteria</taxon>
        <taxon>Oceanospirillales</taxon>
        <taxon>Halomonadaceae</taxon>
        <taxon>Franzmannia</taxon>
    </lineage>
</organism>
<dbReference type="PANTHER" id="PTHR10846">
    <property type="entry name" value="SODIUM/POTASSIUM/CALCIUM EXCHANGER"/>
    <property type="match status" value="1"/>
</dbReference>
<evidence type="ECO:0000256" key="3">
    <source>
        <dbReference type="ARBA" id="ARBA00022989"/>
    </source>
</evidence>
<accession>A0ABU1HGU4</accession>
<dbReference type="Pfam" id="PF01699">
    <property type="entry name" value="Na_Ca_ex"/>
    <property type="match status" value="2"/>
</dbReference>